<dbReference type="AlphaFoldDB" id="A0A0T5Z459"/>
<reference evidence="1 2" key="1">
    <citation type="submission" date="2015-11" db="EMBL/GenBank/DDBJ databases">
        <title>The genome of Candidatus Endoriftia persephone in Ridgeia piscesae and population structure of the North Eastern Pacific vestimentiferan symbionts.</title>
        <authorList>
            <person name="Perez M."/>
            <person name="Juniper K.S."/>
        </authorList>
    </citation>
    <scope>NUCLEOTIDE SEQUENCE [LARGE SCALE GENOMIC DNA]</scope>
    <source>
        <strain evidence="1">Ind10</strain>
    </source>
</reference>
<dbReference type="EMBL" id="LMXI01000518">
    <property type="protein sequence ID" value="KRT57583.1"/>
    <property type="molecule type" value="Genomic_DNA"/>
</dbReference>
<protein>
    <recommendedName>
        <fullName evidence="3">Transposase</fullName>
    </recommendedName>
</protein>
<dbReference type="Proteomes" id="UP000051276">
    <property type="component" value="Unassembled WGS sequence"/>
</dbReference>
<sequence>MARLDRQCERLKFKLLVVGLDAGYNTAAVCHGLMERGIDGVVGHKRPHTPKGQLKRRDFSYDARQDVYHVPRASGCAIAPPTGQVIGNTSLSPSFARIAPYLIDVPAARIPRRWSSAICGKRSGRKSIGTG</sequence>
<organism evidence="1 2">
    <name type="scientific">endosymbiont of Ridgeia piscesae</name>
    <dbReference type="NCBI Taxonomy" id="54398"/>
    <lineage>
        <taxon>Bacteria</taxon>
        <taxon>Pseudomonadati</taxon>
        <taxon>Pseudomonadota</taxon>
        <taxon>Gammaproteobacteria</taxon>
        <taxon>sulfur-oxidizing symbionts</taxon>
    </lineage>
</organism>
<comment type="caution">
    <text evidence="1">The sequence shown here is derived from an EMBL/GenBank/DDBJ whole genome shotgun (WGS) entry which is preliminary data.</text>
</comment>
<evidence type="ECO:0000313" key="2">
    <source>
        <dbReference type="Proteomes" id="UP000051276"/>
    </source>
</evidence>
<gene>
    <name evidence="1" type="ORF">Ga0076813_11762</name>
</gene>
<name>A0A0T5Z459_9GAMM</name>
<evidence type="ECO:0008006" key="3">
    <source>
        <dbReference type="Google" id="ProtNLM"/>
    </source>
</evidence>
<accession>A0A0T5Z459</accession>
<proteinExistence type="predicted"/>
<evidence type="ECO:0000313" key="1">
    <source>
        <dbReference type="EMBL" id="KRT57583.1"/>
    </source>
</evidence>